<dbReference type="InterPro" id="IPR000485">
    <property type="entry name" value="AsnC-type_HTH_dom"/>
</dbReference>
<evidence type="ECO:0000313" key="3">
    <source>
        <dbReference type="EMBL" id="SPE22292.1"/>
    </source>
</evidence>
<dbReference type="InterPro" id="IPR036390">
    <property type="entry name" value="WH_DNA-bd_sf"/>
</dbReference>
<dbReference type="EMBL" id="OKRC01000008">
    <property type="protein sequence ID" value="SPE22292.1"/>
    <property type="molecule type" value="Genomic_DNA"/>
</dbReference>
<name>A0A223K5G8_LATSK</name>
<dbReference type="InterPro" id="IPR011611">
    <property type="entry name" value="PfkB_dom"/>
</dbReference>
<dbReference type="GO" id="GO:0043565">
    <property type="term" value="F:sequence-specific DNA binding"/>
    <property type="evidence" value="ECO:0007669"/>
    <property type="project" value="InterPro"/>
</dbReference>
<comment type="caution">
    <text evidence="3">The sequence shown here is derived from an EMBL/GenBank/DDBJ whole genome shotgun (WGS) entry which is preliminary data.</text>
</comment>
<proteinExistence type="predicted"/>
<gene>
    <name evidence="3" type="primary">psuK_2</name>
    <name evidence="3" type="ORF">LAS9267_01629</name>
</gene>
<evidence type="ECO:0000256" key="1">
    <source>
        <dbReference type="ARBA" id="ARBA00022679"/>
    </source>
</evidence>
<reference evidence="3 4" key="1">
    <citation type="submission" date="2018-02" db="EMBL/GenBank/DDBJ databases">
        <authorList>
            <person name="Rodrigo-Torres L."/>
            <person name="Arahal R. D."/>
            <person name="Lucena T."/>
        </authorList>
    </citation>
    <scope>NUCLEOTIDE SEQUENCE [LARGE SCALE GENOMIC DNA]</scope>
    <source>
        <strain evidence="3 4">CECT 9267</strain>
    </source>
</reference>
<dbReference type="SUPFAM" id="SSF53613">
    <property type="entry name" value="Ribokinase-like"/>
    <property type="match status" value="1"/>
</dbReference>
<protein>
    <submittedName>
        <fullName evidence="3">Pseudouridine kinase</fullName>
        <ecNumber evidence="3">2.7.1.83</ecNumber>
    </submittedName>
</protein>
<keyword evidence="2 3" id="KW-0418">Kinase</keyword>
<keyword evidence="1 3" id="KW-0808">Transferase</keyword>
<dbReference type="Pfam" id="PF00294">
    <property type="entry name" value="PfkB"/>
    <property type="match status" value="1"/>
</dbReference>
<organism evidence="3 4">
    <name type="scientific">Latilactobacillus sakei</name>
    <name type="common">Lactobacillus sakei</name>
    <dbReference type="NCBI Taxonomy" id="1599"/>
    <lineage>
        <taxon>Bacteria</taxon>
        <taxon>Bacillati</taxon>
        <taxon>Bacillota</taxon>
        <taxon>Bacilli</taxon>
        <taxon>Lactobacillales</taxon>
        <taxon>Lactobacillaceae</taxon>
        <taxon>Latilactobacillus</taxon>
    </lineage>
</organism>
<dbReference type="PROSITE" id="PS50956">
    <property type="entry name" value="HTH_ASNC_2"/>
    <property type="match status" value="1"/>
</dbReference>
<dbReference type="PANTHER" id="PTHR10584">
    <property type="entry name" value="SUGAR KINASE"/>
    <property type="match status" value="1"/>
</dbReference>
<dbReference type="GeneID" id="57133088"/>
<dbReference type="SUPFAM" id="SSF46785">
    <property type="entry name" value="Winged helix' DNA-binding domain"/>
    <property type="match status" value="1"/>
</dbReference>
<dbReference type="Gene3D" id="1.10.10.10">
    <property type="entry name" value="Winged helix-like DNA-binding domain superfamily/Winged helix DNA-binding domain"/>
    <property type="match status" value="1"/>
</dbReference>
<accession>A0A223K5G8</accession>
<dbReference type="Proteomes" id="UP000239650">
    <property type="component" value="Unassembled WGS sequence"/>
</dbReference>
<dbReference type="InterPro" id="IPR029056">
    <property type="entry name" value="Ribokinase-like"/>
</dbReference>
<dbReference type="RefSeq" id="WP_011373963.1">
    <property type="nucleotide sequence ID" value="NZ_AP017931.1"/>
</dbReference>
<dbReference type="EC" id="2.7.1.83" evidence="3"/>
<dbReference type="Pfam" id="PF13412">
    <property type="entry name" value="HTH_24"/>
    <property type="match status" value="1"/>
</dbReference>
<sequence>MTKREEEILKIIKENPLISQQELADKFGLTRSGVAAHIFNLTKKGYIAGKGYIINEPNFVTVIGGVNIDILGLTDTTLIQQNSNPGHITFSLGGAGYNIAHNLTKLAVPNYFITVYGDDLNGQKFEEDAQKNHLAIQHSKKIPDKSTSSYLYVNDPDGTLNVGVDDMGIYDDITPDFLSERLATINTSAYCIIDTNLPEKTIDWLFDNCKVPIFVKTVSLNKSYKLQNVLSKIDTLMTTDKELAMLTNSSVTDAKTAEKSAKKLLKKGIEHIYVLMPHTGLFYIDNRNTKLIAGIPIKRVNNNGASAALTAAVVDSRLNNLGWEKTTQIAYTAALICMESAKSVNPLLSKDYLLKTVTRYLES</sequence>
<dbReference type="Gene3D" id="3.40.1190.20">
    <property type="match status" value="1"/>
</dbReference>
<evidence type="ECO:0000256" key="2">
    <source>
        <dbReference type="ARBA" id="ARBA00022777"/>
    </source>
</evidence>
<dbReference type="PANTHER" id="PTHR10584:SF166">
    <property type="entry name" value="RIBOKINASE"/>
    <property type="match status" value="1"/>
</dbReference>
<dbReference type="OMA" id="NPGHINI"/>
<dbReference type="InterPro" id="IPR036388">
    <property type="entry name" value="WH-like_DNA-bd_sf"/>
</dbReference>
<dbReference type="AlphaFoldDB" id="A0A223K5G8"/>
<evidence type="ECO:0000313" key="4">
    <source>
        <dbReference type="Proteomes" id="UP000239650"/>
    </source>
</evidence>
<dbReference type="GO" id="GO:0050225">
    <property type="term" value="F:pseudouridine kinase activity"/>
    <property type="evidence" value="ECO:0007669"/>
    <property type="project" value="UniProtKB-EC"/>
</dbReference>